<name>A0A1G9VUV2_9PROT</name>
<keyword evidence="4" id="KW-1185">Reference proteome</keyword>
<dbReference type="InterPro" id="IPR005804">
    <property type="entry name" value="FA_desaturase_dom"/>
</dbReference>
<evidence type="ECO:0000313" key="3">
    <source>
        <dbReference type="EMBL" id="SDM75675.1"/>
    </source>
</evidence>
<accession>A0A1G9VUV2</accession>
<proteinExistence type="predicted"/>
<dbReference type="GO" id="GO:0016020">
    <property type="term" value="C:membrane"/>
    <property type="evidence" value="ECO:0007669"/>
    <property type="project" value="GOC"/>
</dbReference>
<feature type="transmembrane region" description="Helical" evidence="1">
    <location>
        <begin position="168"/>
        <end position="194"/>
    </location>
</feature>
<dbReference type="EMBL" id="FNHG01000021">
    <property type="protein sequence ID" value="SDM75675.1"/>
    <property type="molecule type" value="Genomic_DNA"/>
</dbReference>
<dbReference type="GO" id="GO:0046513">
    <property type="term" value="P:ceramide biosynthetic process"/>
    <property type="evidence" value="ECO:0007669"/>
    <property type="project" value="TreeGrafter"/>
</dbReference>
<dbReference type="Pfam" id="PF00487">
    <property type="entry name" value="FA_desaturase"/>
    <property type="match status" value="1"/>
</dbReference>
<dbReference type="CDD" id="cd03510">
    <property type="entry name" value="Rhizobitoxine-FADS-like"/>
    <property type="match status" value="1"/>
</dbReference>
<evidence type="ECO:0000256" key="1">
    <source>
        <dbReference type="SAM" id="Phobius"/>
    </source>
</evidence>
<protein>
    <submittedName>
        <fullName evidence="3">Fatty acid desaturase</fullName>
    </submittedName>
</protein>
<organism evidence="3 4">
    <name type="scientific">Maricaulis salignorans</name>
    <dbReference type="NCBI Taxonomy" id="144026"/>
    <lineage>
        <taxon>Bacteria</taxon>
        <taxon>Pseudomonadati</taxon>
        <taxon>Pseudomonadota</taxon>
        <taxon>Alphaproteobacteria</taxon>
        <taxon>Maricaulales</taxon>
        <taxon>Maricaulaceae</taxon>
        <taxon>Maricaulis</taxon>
    </lineage>
</organism>
<evidence type="ECO:0000259" key="2">
    <source>
        <dbReference type="Pfam" id="PF00487"/>
    </source>
</evidence>
<dbReference type="RefSeq" id="WP_091771582.1">
    <property type="nucleotide sequence ID" value="NZ_FNHG01000021.1"/>
</dbReference>
<keyword evidence="1" id="KW-1133">Transmembrane helix</keyword>
<keyword evidence="1" id="KW-0472">Membrane</keyword>
<dbReference type="STRING" id="144026.SAMN04488568_1212"/>
<dbReference type="OrthoDB" id="9792534at2"/>
<dbReference type="PANTHER" id="PTHR12879:SF8">
    <property type="entry name" value="SPHINGOLIPID DELTA(4)-DESATURASE DES1"/>
    <property type="match status" value="1"/>
</dbReference>
<dbReference type="PANTHER" id="PTHR12879">
    <property type="entry name" value="SPHINGOLIPID DELTA 4 DESATURASE/C-4 HYDROXYLASE PROTEIN DES2"/>
    <property type="match status" value="1"/>
</dbReference>
<feature type="transmembrane region" description="Helical" evidence="1">
    <location>
        <begin position="25"/>
        <end position="46"/>
    </location>
</feature>
<evidence type="ECO:0000313" key="4">
    <source>
        <dbReference type="Proteomes" id="UP000199759"/>
    </source>
</evidence>
<dbReference type="Proteomes" id="UP000199759">
    <property type="component" value="Unassembled WGS sequence"/>
</dbReference>
<keyword evidence="1" id="KW-0812">Transmembrane</keyword>
<dbReference type="GO" id="GO:0042284">
    <property type="term" value="F:sphingolipid delta-4 desaturase activity"/>
    <property type="evidence" value="ECO:0007669"/>
    <property type="project" value="TreeGrafter"/>
</dbReference>
<reference evidence="3 4" key="1">
    <citation type="submission" date="2016-10" db="EMBL/GenBank/DDBJ databases">
        <authorList>
            <person name="de Groot N.N."/>
        </authorList>
    </citation>
    <scope>NUCLEOTIDE SEQUENCE [LARGE SCALE GENOMIC DNA]</scope>
    <source>
        <strain evidence="3 4">DSM 16077</strain>
    </source>
</reference>
<feature type="domain" description="Fatty acid desaturase" evidence="2">
    <location>
        <begin position="49"/>
        <end position="271"/>
    </location>
</feature>
<gene>
    <name evidence="3" type="ORF">SAMN04488568_1212</name>
</gene>
<sequence>MTSSLSDCLSREELRVLSRSTDWQGALMLAGDIALVIAAYALAIIWPHPLTLLMAIALLGGRQLSFAIIMHDCAHRSLFHTRALNEFVGKWIGGAAIDAPFLAYRAYHFDHHKYAGTAKDPDKGLVKDYPVTRASLRRKFTRDLTGQTGMRELIASWQNPTLEAKLPFLVFQLVMMIALYAAGALWAIGLWWAARIMVFPAVMRLRHIGEHGVAINRLDTEPRNNTHTTHANWAERLLVAPNFVNYHLEHHLFAAIPPYNLPRLHRLLSERGYFEGYEGSSAPGYRAMLKKAVRADQAPRET</sequence>
<dbReference type="AlphaFoldDB" id="A0A1G9VUV2"/>